<dbReference type="AlphaFoldDB" id="A0A8T1PJC5"/>
<sequence>MYIYVTFVLSKVSMRIRLPQLSVKLCFSFVSSHFHFLFSTVSNKFPLLVYKERARTNNIPQPYNMSPQRCLGALYSGCWTTTFTNLHAFFLFSNRKHCAHKNDVTPA</sequence>
<protein>
    <submittedName>
        <fullName evidence="2">Uncharacterized protein</fullName>
    </submittedName>
</protein>
<feature type="transmembrane region" description="Helical" evidence="1">
    <location>
        <begin position="73"/>
        <end position="92"/>
    </location>
</feature>
<gene>
    <name evidence="2" type="ORF">CIPAW_09G105300</name>
</gene>
<comment type="caution">
    <text evidence="2">The sequence shown here is derived from an EMBL/GenBank/DDBJ whole genome shotgun (WGS) entry which is preliminary data.</text>
</comment>
<name>A0A8T1PJC5_CARIL</name>
<organism evidence="2 3">
    <name type="scientific">Carya illinoinensis</name>
    <name type="common">Pecan</name>
    <dbReference type="NCBI Taxonomy" id="32201"/>
    <lineage>
        <taxon>Eukaryota</taxon>
        <taxon>Viridiplantae</taxon>
        <taxon>Streptophyta</taxon>
        <taxon>Embryophyta</taxon>
        <taxon>Tracheophyta</taxon>
        <taxon>Spermatophyta</taxon>
        <taxon>Magnoliopsida</taxon>
        <taxon>eudicotyledons</taxon>
        <taxon>Gunneridae</taxon>
        <taxon>Pentapetalae</taxon>
        <taxon>rosids</taxon>
        <taxon>fabids</taxon>
        <taxon>Fagales</taxon>
        <taxon>Juglandaceae</taxon>
        <taxon>Carya</taxon>
    </lineage>
</organism>
<keyword evidence="1" id="KW-0812">Transmembrane</keyword>
<keyword evidence="3" id="KW-1185">Reference proteome</keyword>
<evidence type="ECO:0000313" key="3">
    <source>
        <dbReference type="Proteomes" id="UP000811609"/>
    </source>
</evidence>
<keyword evidence="1" id="KW-1133">Transmembrane helix</keyword>
<evidence type="ECO:0000313" key="2">
    <source>
        <dbReference type="EMBL" id="KAG6641894.1"/>
    </source>
</evidence>
<proteinExistence type="predicted"/>
<evidence type="ECO:0000256" key="1">
    <source>
        <dbReference type="SAM" id="Phobius"/>
    </source>
</evidence>
<dbReference type="EMBL" id="CM031817">
    <property type="protein sequence ID" value="KAG6641894.1"/>
    <property type="molecule type" value="Genomic_DNA"/>
</dbReference>
<reference evidence="2" key="1">
    <citation type="submission" date="2020-12" db="EMBL/GenBank/DDBJ databases">
        <title>WGS assembly of Carya illinoinensis cv. Pawnee.</title>
        <authorList>
            <person name="Platts A."/>
            <person name="Shu S."/>
            <person name="Wright S."/>
            <person name="Barry K."/>
            <person name="Edger P."/>
            <person name="Pires J.C."/>
            <person name="Schmutz J."/>
        </authorList>
    </citation>
    <scope>NUCLEOTIDE SEQUENCE</scope>
    <source>
        <tissue evidence="2">Leaf</tissue>
    </source>
</reference>
<dbReference type="Proteomes" id="UP000811609">
    <property type="component" value="Chromosome 9"/>
</dbReference>
<feature type="transmembrane region" description="Helical" evidence="1">
    <location>
        <begin position="21"/>
        <end position="38"/>
    </location>
</feature>
<accession>A0A8T1PJC5</accession>
<keyword evidence="1" id="KW-0472">Membrane</keyword>